<feature type="domain" description="S-adenosylmethionine-dependent methyltransferase Rv2258c-like winged HTH" evidence="2">
    <location>
        <begin position="16"/>
        <end position="85"/>
    </location>
</feature>
<dbReference type="EMBL" id="CAXITT010000361">
    <property type="protein sequence ID" value="CAL1539926.1"/>
    <property type="molecule type" value="Genomic_DNA"/>
</dbReference>
<dbReference type="Pfam" id="PF08242">
    <property type="entry name" value="Methyltransf_12"/>
    <property type="match status" value="1"/>
</dbReference>
<protein>
    <recommendedName>
        <fullName evidence="5">Methyltransferase domain-containing protein</fullName>
    </recommendedName>
</protein>
<dbReference type="AlphaFoldDB" id="A0AAV2I3E8"/>
<dbReference type="Pfam" id="PF21320">
    <property type="entry name" value="WHD_Rv2258c"/>
    <property type="match status" value="1"/>
</dbReference>
<sequence length="344" mass="38039">MASFPERLSFLLNGSCVAFALSLAKDTGILQALIDAKEGLTSEQIAREKNLKERYVREILASLGTAEFLHIATNEAGTLSYFLEDDEKKALSSALTAFISFPKVFGHIYDQVRACVPADGPFGVRYSERVHDVIDEFTKYLVDGFTDSILKHTDGLQRRLETGIDVIEFGSGRGRLLSKFATMFPNSTFTVSEILPELLDTIRARWSHIPNIKYELVDLCSLPDVVTKQYDWLFCCDVIHDLPNPFKAVEGIQKLVKAPDGVFTFIDMATSGSPVVDRGSIEVAAYYAAGTFLCIPESFQRPDSLALGPCWGQQKAVEIATLAGFKVKDVKLESGHQAIYICTL</sequence>
<evidence type="ECO:0000313" key="4">
    <source>
        <dbReference type="Proteomes" id="UP001497497"/>
    </source>
</evidence>
<name>A0AAV2I3E8_LYMST</name>
<proteinExistence type="predicted"/>
<dbReference type="InterPro" id="IPR013217">
    <property type="entry name" value="Methyltransf_12"/>
</dbReference>
<comment type="caution">
    <text evidence="3">The sequence shown here is derived from an EMBL/GenBank/DDBJ whole genome shotgun (WGS) entry which is preliminary data.</text>
</comment>
<feature type="domain" description="Methyltransferase type 12" evidence="1">
    <location>
        <begin position="167"/>
        <end position="262"/>
    </location>
</feature>
<evidence type="ECO:0000313" key="3">
    <source>
        <dbReference type="EMBL" id="CAL1539926.1"/>
    </source>
</evidence>
<evidence type="ECO:0008006" key="5">
    <source>
        <dbReference type="Google" id="ProtNLM"/>
    </source>
</evidence>
<dbReference type="InterPro" id="IPR053173">
    <property type="entry name" value="SAM-binding_MTase"/>
</dbReference>
<keyword evidence="4" id="KW-1185">Reference proteome</keyword>
<evidence type="ECO:0000259" key="2">
    <source>
        <dbReference type="Pfam" id="PF21320"/>
    </source>
</evidence>
<dbReference type="InterPro" id="IPR029063">
    <property type="entry name" value="SAM-dependent_MTases_sf"/>
</dbReference>
<reference evidence="3 4" key="1">
    <citation type="submission" date="2024-04" db="EMBL/GenBank/DDBJ databases">
        <authorList>
            <consortium name="Genoscope - CEA"/>
            <person name="William W."/>
        </authorList>
    </citation>
    <scope>NUCLEOTIDE SEQUENCE [LARGE SCALE GENOMIC DNA]</scope>
</reference>
<accession>A0AAV2I3E8</accession>
<dbReference type="InterPro" id="IPR048711">
    <property type="entry name" value="WHD_Rv2258c"/>
</dbReference>
<evidence type="ECO:0000259" key="1">
    <source>
        <dbReference type="Pfam" id="PF08242"/>
    </source>
</evidence>
<dbReference type="PANTHER" id="PTHR45128:SF1">
    <property type="entry name" value="S-ADENOSYLMETHIONINE-DEPENDENT METHYLTRANSFERASE RV2258C"/>
    <property type="match status" value="1"/>
</dbReference>
<dbReference type="Gene3D" id="3.40.50.150">
    <property type="entry name" value="Vaccinia Virus protein VP39"/>
    <property type="match status" value="1"/>
</dbReference>
<organism evidence="3 4">
    <name type="scientific">Lymnaea stagnalis</name>
    <name type="common">Great pond snail</name>
    <name type="synonym">Helix stagnalis</name>
    <dbReference type="NCBI Taxonomy" id="6523"/>
    <lineage>
        <taxon>Eukaryota</taxon>
        <taxon>Metazoa</taxon>
        <taxon>Spiralia</taxon>
        <taxon>Lophotrochozoa</taxon>
        <taxon>Mollusca</taxon>
        <taxon>Gastropoda</taxon>
        <taxon>Heterobranchia</taxon>
        <taxon>Euthyneura</taxon>
        <taxon>Panpulmonata</taxon>
        <taxon>Hygrophila</taxon>
        <taxon>Lymnaeoidea</taxon>
        <taxon>Lymnaeidae</taxon>
        <taxon>Lymnaea</taxon>
    </lineage>
</organism>
<dbReference type="PANTHER" id="PTHR45128">
    <property type="entry name" value="METHYLTRANSFERASE TYPE 11"/>
    <property type="match status" value="1"/>
</dbReference>
<dbReference type="SUPFAM" id="SSF53335">
    <property type="entry name" value="S-adenosyl-L-methionine-dependent methyltransferases"/>
    <property type="match status" value="1"/>
</dbReference>
<dbReference type="Proteomes" id="UP001497497">
    <property type="component" value="Unassembled WGS sequence"/>
</dbReference>
<gene>
    <name evidence="3" type="ORF">GSLYS_00013659001</name>
</gene>